<dbReference type="EMBL" id="LR798451">
    <property type="protein sequence ID" value="CAB5238160.1"/>
    <property type="molecule type" value="Genomic_DNA"/>
</dbReference>
<keyword evidence="1" id="KW-0472">Membrane</keyword>
<protein>
    <submittedName>
        <fullName evidence="2">Uncharacterized protein</fullName>
    </submittedName>
</protein>
<dbReference type="PROSITE" id="PS51257">
    <property type="entry name" value="PROKAR_LIPOPROTEIN"/>
    <property type="match status" value="1"/>
</dbReference>
<evidence type="ECO:0000313" key="2">
    <source>
        <dbReference type="EMBL" id="CAB5238160.1"/>
    </source>
</evidence>
<keyword evidence="1" id="KW-1133">Transmembrane helix</keyword>
<proteinExistence type="predicted"/>
<reference evidence="2" key="1">
    <citation type="submission" date="2020-05" db="EMBL/GenBank/DDBJ databases">
        <authorList>
            <person name="Chiriac C."/>
            <person name="Salcher M."/>
            <person name="Ghai R."/>
            <person name="Kavagutti S V."/>
        </authorList>
    </citation>
    <scope>NUCLEOTIDE SEQUENCE</scope>
</reference>
<evidence type="ECO:0000256" key="1">
    <source>
        <dbReference type="SAM" id="Phobius"/>
    </source>
</evidence>
<accession>A0A6J7XLQ5</accession>
<organism evidence="2">
    <name type="scientific">uncultured Caudovirales phage</name>
    <dbReference type="NCBI Taxonomy" id="2100421"/>
    <lineage>
        <taxon>Viruses</taxon>
        <taxon>Duplodnaviria</taxon>
        <taxon>Heunggongvirae</taxon>
        <taxon>Uroviricota</taxon>
        <taxon>Caudoviricetes</taxon>
        <taxon>Peduoviridae</taxon>
        <taxon>Maltschvirus</taxon>
        <taxon>Maltschvirus maltsch</taxon>
    </lineage>
</organism>
<feature type="transmembrane region" description="Helical" evidence="1">
    <location>
        <begin position="9"/>
        <end position="29"/>
    </location>
</feature>
<feature type="transmembrane region" description="Helical" evidence="1">
    <location>
        <begin position="78"/>
        <end position="98"/>
    </location>
</feature>
<sequence>MENGRENNLLWVVGFILVIACGCAFYTAFTIEATLDALTHSQSMAVLIVDGASYVSDDAMLGEQLTSSVNTLKTSLEVSYAVVSACGIMGAGLIVRVVKRL</sequence>
<name>A0A6J7XLQ5_9CAUD</name>
<gene>
    <name evidence="2" type="ORF">UFOVP144_9</name>
</gene>
<keyword evidence="1" id="KW-0812">Transmembrane</keyword>